<evidence type="ECO:0000256" key="5">
    <source>
        <dbReference type="SAM" id="MobiDB-lite"/>
    </source>
</evidence>
<evidence type="ECO:0000256" key="4">
    <source>
        <dbReference type="ARBA" id="ARBA00023136"/>
    </source>
</evidence>
<dbReference type="Pfam" id="PF04228">
    <property type="entry name" value="Zn_peptidase"/>
    <property type="match status" value="1"/>
</dbReference>
<evidence type="ECO:0000313" key="8">
    <source>
        <dbReference type="Proteomes" id="UP001229251"/>
    </source>
</evidence>
<evidence type="ECO:0000256" key="3">
    <source>
        <dbReference type="ARBA" id="ARBA00022989"/>
    </source>
</evidence>
<keyword evidence="3 6" id="KW-1133">Transmembrane helix</keyword>
<evidence type="ECO:0000313" key="7">
    <source>
        <dbReference type="EMBL" id="MDK7187273.1"/>
    </source>
</evidence>
<reference evidence="7" key="1">
    <citation type="submission" date="2023-05" db="EMBL/GenBank/DDBJ databases">
        <title>Cataloging the Phylogenetic Diversity of Human Bladder Bacteria.</title>
        <authorList>
            <person name="Du J."/>
        </authorList>
    </citation>
    <scope>NUCLEOTIDE SEQUENCE</scope>
    <source>
        <strain evidence="7">UMB1231</strain>
    </source>
</reference>
<dbReference type="GO" id="GO:0016020">
    <property type="term" value="C:membrane"/>
    <property type="evidence" value="ECO:0007669"/>
    <property type="project" value="UniProtKB-SubCell"/>
</dbReference>
<dbReference type="PANTHER" id="PTHR30168">
    <property type="entry name" value="PUTATIVE MEMBRANE PROTEIN YPFJ"/>
    <property type="match status" value="1"/>
</dbReference>
<dbReference type="EMBL" id="JASOOE010000007">
    <property type="protein sequence ID" value="MDK7187273.1"/>
    <property type="molecule type" value="Genomic_DNA"/>
</dbReference>
<accession>A0AAJ1Q662</accession>
<feature type="transmembrane region" description="Helical" evidence="6">
    <location>
        <begin position="54"/>
        <end position="72"/>
    </location>
</feature>
<sequence length="312" mass="34653">MKWDNLRRSDNVEDRRGQRNRIPTGRGYGRRGYGGGGLGSLLNLLLLTRGLPKWVVLLILAFLFFSGGNFLMGPSNTPSNSYPPASQQINQSKEASSEEKEFLAAVLGSTEDFWQEELQKAGIDYRPAKLVLYTDTVQTSGCGFGSAQAGPFYCSGDRSVYIDLSFYRDLQYKYKAPGDFAMAYVLAHEVGHHIQTLVGTMDQYQAAARRASSSQQKALSVRLELQADYYAGAWARYAEEQGLLDAGDLEEAMGAAEAVGDDTLQKETYGRVVPDSFTHGSAKQRQAWFKRGYQYADLQHGDTFNTILPEEK</sequence>
<evidence type="ECO:0000256" key="1">
    <source>
        <dbReference type="ARBA" id="ARBA00004167"/>
    </source>
</evidence>
<organism evidence="7 8">
    <name type="scientific">Facklamia hominis</name>
    <dbReference type="NCBI Taxonomy" id="178214"/>
    <lineage>
        <taxon>Bacteria</taxon>
        <taxon>Bacillati</taxon>
        <taxon>Bacillota</taxon>
        <taxon>Bacilli</taxon>
        <taxon>Lactobacillales</taxon>
        <taxon>Aerococcaceae</taxon>
        <taxon>Facklamia</taxon>
    </lineage>
</organism>
<keyword evidence="2 6" id="KW-0812">Transmembrane</keyword>
<feature type="compositionally biased region" description="Basic and acidic residues" evidence="5">
    <location>
        <begin position="1"/>
        <end position="17"/>
    </location>
</feature>
<dbReference type="RefSeq" id="WP_285065710.1">
    <property type="nucleotide sequence ID" value="NZ_JASOOE010000007.1"/>
</dbReference>
<evidence type="ECO:0000256" key="2">
    <source>
        <dbReference type="ARBA" id="ARBA00022692"/>
    </source>
</evidence>
<comment type="caution">
    <text evidence="7">The sequence shown here is derived from an EMBL/GenBank/DDBJ whole genome shotgun (WGS) entry which is preliminary data.</text>
</comment>
<dbReference type="Proteomes" id="UP001229251">
    <property type="component" value="Unassembled WGS sequence"/>
</dbReference>
<feature type="region of interest" description="Disordered" evidence="5">
    <location>
        <begin position="1"/>
        <end position="28"/>
    </location>
</feature>
<dbReference type="InterPro" id="IPR007343">
    <property type="entry name" value="Uncharacterised_pept_Zn_put"/>
</dbReference>
<dbReference type="PANTHER" id="PTHR30168:SF0">
    <property type="entry name" value="INNER MEMBRANE PROTEIN"/>
    <property type="match status" value="1"/>
</dbReference>
<keyword evidence="4 6" id="KW-0472">Membrane</keyword>
<gene>
    <name evidence="7" type="ORF">QP433_04700</name>
</gene>
<dbReference type="AlphaFoldDB" id="A0AAJ1Q662"/>
<dbReference type="SUPFAM" id="SSF55486">
    <property type="entry name" value="Metalloproteases ('zincins'), catalytic domain"/>
    <property type="match status" value="1"/>
</dbReference>
<evidence type="ECO:0000256" key="6">
    <source>
        <dbReference type="SAM" id="Phobius"/>
    </source>
</evidence>
<protein>
    <submittedName>
        <fullName evidence="7">Neutral zinc metallopeptidase</fullName>
    </submittedName>
</protein>
<proteinExistence type="predicted"/>
<name>A0AAJ1Q662_9LACT</name>
<comment type="subcellular location">
    <subcellularLocation>
        <location evidence="1">Membrane</location>
        <topology evidence="1">Single-pass membrane protein</topology>
    </subcellularLocation>
</comment>